<comment type="caution">
    <text evidence="10">The sequence shown here is derived from an EMBL/GenBank/DDBJ whole genome shotgun (WGS) entry which is preliminary data.</text>
</comment>
<keyword evidence="9" id="KW-0472">Membrane</keyword>
<dbReference type="Pfam" id="PF00067">
    <property type="entry name" value="p450"/>
    <property type="match status" value="1"/>
</dbReference>
<evidence type="ECO:0000313" key="11">
    <source>
        <dbReference type="Proteomes" id="UP000283530"/>
    </source>
</evidence>
<keyword evidence="11" id="KW-1185">Reference proteome</keyword>
<evidence type="ECO:0000256" key="5">
    <source>
        <dbReference type="ARBA" id="ARBA00022723"/>
    </source>
</evidence>
<keyword evidence="5" id="KW-0479">Metal-binding</keyword>
<evidence type="ECO:0000313" key="10">
    <source>
        <dbReference type="EMBL" id="RWR83984.1"/>
    </source>
</evidence>
<evidence type="ECO:0000256" key="4">
    <source>
        <dbReference type="ARBA" id="ARBA00022617"/>
    </source>
</evidence>
<dbReference type="GO" id="GO:0004497">
    <property type="term" value="F:monooxygenase activity"/>
    <property type="evidence" value="ECO:0007669"/>
    <property type="project" value="UniProtKB-KW"/>
</dbReference>
<dbReference type="PANTHER" id="PTHR47943:SF9">
    <property type="entry name" value="CYTOCHROME P450"/>
    <property type="match status" value="1"/>
</dbReference>
<dbReference type="AlphaFoldDB" id="A0A443NZM3"/>
<keyword evidence="7" id="KW-0408">Iron</keyword>
<dbReference type="STRING" id="337451.A0A443NZM3"/>
<reference evidence="10 11" key="1">
    <citation type="journal article" date="2019" name="Nat. Plants">
        <title>Stout camphor tree genome fills gaps in understanding of flowering plant genome evolution.</title>
        <authorList>
            <person name="Chaw S.M."/>
            <person name="Liu Y.C."/>
            <person name="Wu Y.W."/>
            <person name="Wang H.Y."/>
            <person name="Lin C.I."/>
            <person name="Wu C.S."/>
            <person name="Ke H.M."/>
            <person name="Chang L.Y."/>
            <person name="Hsu C.Y."/>
            <person name="Yang H.T."/>
            <person name="Sudianto E."/>
            <person name="Hsu M.H."/>
            <person name="Wu K.P."/>
            <person name="Wang L.N."/>
            <person name="Leebens-Mack J.H."/>
            <person name="Tsai I.J."/>
        </authorList>
    </citation>
    <scope>NUCLEOTIDE SEQUENCE [LARGE SCALE GENOMIC DNA]</scope>
    <source>
        <strain evidence="11">cv. Chaw 1501</strain>
        <tissue evidence="10">Young leaves</tissue>
    </source>
</reference>
<proteinExistence type="inferred from homology"/>
<dbReference type="InterPro" id="IPR001128">
    <property type="entry name" value="Cyt_P450"/>
</dbReference>
<dbReference type="SUPFAM" id="SSF48264">
    <property type="entry name" value="Cytochrome P450"/>
    <property type="match status" value="1"/>
</dbReference>
<keyword evidence="6" id="KW-0560">Oxidoreductase</keyword>
<dbReference type="OrthoDB" id="1470350at2759"/>
<dbReference type="GO" id="GO:0016705">
    <property type="term" value="F:oxidoreductase activity, acting on paired donors, with incorporation or reduction of molecular oxygen"/>
    <property type="evidence" value="ECO:0007669"/>
    <property type="project" value="InterPro"/>
</dbReference>
<evidence type="ECO:0000256" key="6">
    <source>
        <dbReference type="ARBA" id="ARBA00023002"/>
    </source>
</evidence>
<gene>
    <name evidence="10" type="ORF">CKAN_01276600</name>
</gene>
<keyword evidence="4" id="KW-0349">Heme</keyword>
<dbReference type="Proteomes" id="UP000283530">
    <property type="component" value="Unassembled WGS sequence"/>
</dbReference>
<dbReference type="EMBL" id="QPKB01000004">
    <property type="protein sequence ID" value="RWR83984.1"/>
    <property type="molecule type" value="Genomic_DNA"/>
</dbReference>
<comment type="subcellular location">
    <subcellularLocation>
        <location evidence="2">Membrane</location>
    </subcellularLocation>
</comment>
<name>A0A443NZM3_9MAGN</name>
<evidence type="ECO:0000256" key="2">
    <source>
        <dbReference type="ARBA" id="ARBA00004370"/>
    </source>
</evidence>
<comment type="similarity">
    <text evidence="3">Belongs to the cytochrome P450 family.</text>
</comment>
<sequence>MSLRLGLVRTIVISSSHFAEQFLKTHDSSFANRPSIEAITHVSYGDKGVVFSPYSPYWRSLRKWCTSELLSHSKVESFEPMRKEALCGVVQSLRSIAEARSIADLTTMVGSLSASITCKMVLGDEYVDAIHRVFDQLFEKIIDERVQEDGRGQKDFVDAMVSLMKPEEAEVRVDRANIKAVMLVRNLLFFWVGNPDL</sequence>
<dbReference type="Gene3D" id="1.10.630.10">
    <property type="entry name" value="Cytochrome P450"/>
    <property type="match status" value="1"/>
</dbReference>
<organism evidence="10 11">
    <name type="scientific">Cinnamomum micranthum f. kanehirae</name>
    <dbReference type="NCBI Taxonomy" id="337451"/>
    <lineage>
        <taxon>Eukaryota</taxon>
        <taxon>Viridiplantae</taxon>
        <taxon>Streptophyta</taxon>
        <taxon>Embryophyta</taxon>
        <taxon>Tracheophyta</taxon>
        <taxon>Spermatophyta</taxon>
        <taxon>Magnoliopsida</taxon>
        <taxon>Magnoliidae</taxon>
        <taxon>Laurales</taxon>
        <taxon>Lauraceae</taxon>
        <taxon>Cinnamomum</taxon>
    </lineage>
</organism>
<evidence type="ECO:0000256" key="8">
    <source>
        <dbReference type="ARBA" id="ARBA00023033"/>
    </source>
</evidence>
<dbReference type="PANTHER" id="PTHR47943">
    <property type="entry name" value="CYTOCHROME P450 93A3-LIKE"/>
    <property type="match status" value="1"/>
</dbReference>
<accession>A0A443NZM3</accession>
<dbReference type="GO" id="GO:0016020">
    <property type="term" value="C:membrane"/>
    <property type="evidence" value="ECO:0007669"/>
    <property type="project" value="UniProtKB-SubCell"/>
</dbReference>
<evidence type="ECO:0000256" key="3">
    <source>
        <dbReference type="ARBA" id="ARBA00010617"/>
    </source>
</evidence>
<comment type="cofactor">
    <cofactor evidence="1">
        <name>heme</name>
        <dbReference type="ChEBI" id="CHEBI:30413"/>
    </cofactor>
</comment>
<dbReference type="InterPro" id="IPR036396">
    <property type="entry name" value="Cyt_P450_sf"/>
</dbReference>
<dbReference type="GO" id="GO:0005506">
    <property type="term" value="F:iron ion binding"/>
    <property type="evidence" value="ECO:0007669"/>
    <property type="project" value="InterPro"/>
</dbReference>
<dbReference type="GO" id="GO:0020037">
    <property type="term" value="F:heme binding"/>
    <property type="evidence" value="ECO:0007669"/>
    <property type="project" value="InterPro"/>
</dbReference>
<evidence type="ECO:0000256" key="1">
    <source>
        <dbReference type="ARBA" id="ARBA00001971"/>
    </source>
</evidence>
<keyword evidence="8" id="KW-0503">Monooxygenase</keyword>
<protein>
    <submittedName>
        <fullName evidence="10">Cytochrome P450 CYP736A12-like protein</fullName>
    </submittedName>
</protein>
<evidence type="ECO:0000256" key="7">
    <source>
        <dbReference type="ARBA" id="ARBA00023004"/>
    </source>
</evidence>
<evidence type="ECO:0000256" key="9">
    <source>
        <dbReference type="ARBA" id="ARBA00023136"/>
    </source>
</evidence>